<evidence type="ECO:0000313" key="1">
    <source>
        <dbReference type="EMBL" id="QND41975.1"/>
    </source>
</evidence>
<reference evidence="2" key="1">
    <citation type="journal article" date="2020" name="Mol. Plant Microbe">
        <title>Rhizobial microsymbionts of the narrowly endemic Oxytropis species growing in Kamchatka are characterized by significant genetic diversity and possess a set of genes that are associated with T3SS and T6SS secretion systems and can affect the development of symbiosis.</title>
        <authorList>
            <person name="Safronova V."/>
            <person name="Guro P."/>
            <person name="Sazanova A."/>
            <person name="Kuznetsova I."/>
            <person name="Belimov A."/>
            <person name="Yakubov V."/>
            <person name="Chirak E."/>
            <person name="Afonin A."/>
            <person name="Gogolev Y."/>
            <person name="Andronov E."/>
            <person name="Tikhonovich I."/>
        </authorList>
    </citation>
    <scope>NUCLEOTIDE SEQUENCE [LARGE SCALE GENOMIC DNA]</scope>
    <source>
        <strain evidence="2">RCAM0610</strain>
    </source>
</reference>
<dbReference type="AlphaFoldDB" id="A0A2L1CVE0"/>
<dbReference type="RefSeq" id="WP_018241002.1">
    <property type="nucleotide sequence ID" value="NZ_CP022665.1"/>
</dbReference>
<evidence type="ECO:0000313" key="2">
    <source>
        <dbReference type="Proteomes" id="UP000515518"/>
    </source>
</evidence>
<sequence length="131" mass="14472">MLSGFPASAGTDPDMQIRAYLVAIDGIPLEAVWQAAKLFISGKVRDHNRAFAPSSASFAEQCRHQQAAIEAESRPRMEAEPETPQPKVTAYKMQLLRDAANGSRSAKRELARMFPDNPIIARAARHEEALR</sequence>
<organism evidence="1 2">
    <name type="scientific">Rhizobium leguminosarum bv. viciae</name>
    <dbReference type="NCBI Taxonomy" id="387"/>
    <lineage>
        <taxon>Bacteria</taxon>
        <taxon>Pseudomonadati</taxon>
        <taxon>Pseudomonadota</taxon>
        <taxon>Alphaproteobacteria</taxon>
        <taxon>Hyphomicrobiales</taxon>
        <taxon>Rhizobiaceae</taxon>
        <taxon>Rhizobium/Agrobacterium group</taxon>
        <taxon>Rhizobium</taxon>
    </lineage>
</organism>
<gene>
    <name evidence="1" type="ORF">HB770_05880</name>
</gene>
<protein>
    <submittedName>
        <fullName evidence="1">Uncharacterized protein</fullName>
    </submittedName>
</protein>
<name>A0A2L1CVE0_RHILV</name>
<dbReference type="Proteomes" id="UP000515518">
    <property type="component" value="Chromosome"/>
</dbReference>
<dbReference type="EMBL" id="CP050549">
    <property type="protein sequence ID" value="QND41975.1"/>
    <property type="molecule type" value="Genomic_DNA"/>
</dbReference>
<accession>A0A2L1CVE0</accession>
<proteinExistence type="predicted"/>